<protein>
    <submittedName>
        <fullName evidence="1">Uncharacterized protein</fullName>
    </submittedName>
</protein>
<proteinExistence type="predicted"/>
<evidence type="ECO:0000313" key="1">
    <source>
        <dbReference type="EMBL" id="MPM63056.1"/>
    </source>
</evidence>
<reference evidence="1" key="1">
    <citation type="submission" date="2019-08" db="EMBL/GenBank/DDBJ databases">
        <authorList>
            <person name="Kucharzyk K."/>
            <person name="Murdoch R.W."/>
            <person name="Higgins S."/>
            <person name="Loffler F."/>
        </authorList>
    </citation>
    <scope>NUCLEOTIDE SEQUENCE</scope>
</reference>
<comment type="caution">
    <text evidence="1">The sequence shown here is derived from an EMBL/GenBank/DDBJ whole genome shotgun (WGS) entry which is preliminary data.</text>
</comment>
<dbReference type="EMBL" id="VSSQ01019191">
    <property type="protein sequence ID" value="MPM63056.1"/>
    <property type="molecule type" value="Genomic_DNA"/>
</dbReference>
<gene>
    <name evidence="1" type="ORF">SDC9_109934</name>
</gene>
<name>A0A645BD87_9ZZZZ</name>
<sequence>MEKDLAIVWVAHNPQVTLHSPSFLIIYHWEGALINLDVIGRQDPSSKMVIEWFEQLAALGEPVSHSGRAYSNPKIPKPGYLPVKREVIKVFLDDYLCQKTSVCHALVDGTIGKWRYHY</sequence>
<accession>A0A645BD87</accession>
<dbReference type="AlphaFoldDB" id="A0A645BD87"/>
<organism evidence="1">
    <name type="scientific">bioreactor metagenome</name>
    <dbReference type="NCBI Taxonomy" id="1076179"/>
    <lineage>
        <taxon>unclassified sequences</taxon>
        <taxon>metagenomes</taxon>
        <taxon>ecological metagenomes</taxon>
    </lineage>
</organism>